<keyword evidence="2" id="KW-1185">Reference proteome</keyword>
<protein>
    <submittedName>
        <fullName evidence="1">Uncharacterized protein</fullName>
    </submittedName>
</protein>
<gene>
    <name evidence="1" type="ORF">ACFFH4_09230</name>
</gene>
<dbReference type="RefSeq" id="WP_273842055.1">
    <property type="nucleotide sequence ID" value="NZ_JAQQWT010000004.1"/>
</dbReference>
<sequence>MSKSELLSDLLNNFEKKLNRKLELEEIEVLQMAIERLDVEKGCPQLH</sequence>
<reference evidence="1 2" key="1">
    <citation type="submission" date="2024-09" db="EMBL/GenBank/DDBJ databases">
        <authorList>
            <person name="Sun Q."/>
            <person name="Mori K."/>
        </authorList>
    </citation>
    <scope>NUCLEOTIDE SEQUENCE [LARGE SCALE GENOMIC DNA]</scope>
    <source>
        <strain evidence="1 2">NCAIM B.02301</strain>
    </source>
</reference>
<comment type="caution">
    <text evidence="1">The sequence shown here is derived from an EMBL/GenBank/DDBJ whole genome shotgun (WGS) entry which is preliminary data.</text>
</comment>
<dbReference type="EMBL" id="JBHLTR010000013">
    <property type="protein sequence ID" value="MFC0559227.1"/>
    <property type="molecule type" value="Genomic_DNA"/>
</dbReference>
<evidence type="ECO:0000313" key="1">
    <source>
        <dbReference type="EMBL" id="MFC0559227.1"/>
    </source>
</evidence>
<organism evidence="1 2">
    <name type="scientific">Halalkalibacter alkalisediminis</name>
    <dbReference type="NCBI Taxonomy" id="935616"/>
    <lineage>
        <taxon>Bacteria</taxon>
        <taxon>Bacillati</taxon>
        <taxon>Bacillota</taxon>
        <taxon>Bacilli</taxon>
        <taxon>Bacillales</taxon>
        <taxon>Bacillaceae</taxon>
        <taxon>Halalkalibacter</taxon>
    </lineage>
</organism>
<dbReference type="Proteomes" id="UP001589833">
    <property type="component" value="Unassembled WGS sequence"/>
</dbReference>
<name>A0ABV6NEP1_9BACI</name>
<evidence type="ECO:0000313" key="2">
    <source>
        <dbReference type="Proteomes" id="UP001589833"/>
    </source>
</evidence>
<accession>A0ABV6NEP1</accession>
<proteinExistence type="predicted"/>